<organism evidence="1 2">
    <name type="scientific">Stereocaulon virgatum</name>
    <dbReference type="NCBI Taxonomy" id="373712"/>
    <lineage>
        <taxon>Eukaryota</taxon>
        <taxon>Fungi</taxon>
        <taxon>Dikarya</taxon>
        <taxon>Ascomycota</taxon>
        <taxon>Pezizomycotina</taxon>
        <taxon>Lecanoromycetes</taxon>
        <taxon>OSLEUM clade</taxon>
        <taxon>Lecanoromycetidae</taxon>
        <taxon>Lecanorales</taxon>
        <taxon>Lecanorineae</taxon>
        <taxon>Stereocaulaceae</taxon>
        <taxon>Stereocaulon</taxon>
    </lineage>
</organism>
<evidence type="ECO:0000313" key="2">
    <source>
        <dbReference type="Proteomes" id="UP001590950"/>
    </source>
</evidence>
<gene>
    <name evidence="1" type="ORF">N7G274_009733</name>
</gene>
<protein>
    <recommendedName>
        <fullName evidence="3">CENP-V/GFA domain-containing protein</fullName>
    </recommendedName>
</protein>
<keyword evidence="2" id="KW-1185">Reference proteome</keyword>
<dbReference type="EMBL" id="JBEFKJ010000040">
    <property type="protein sequence ID" value="KAL2037453.1"/>
    <property type="molecule type" value="Genomic_DNA"/>
</dbReference>
<dbReference type="SUPFAM" id="SSF51316">
    <property type="entry name" value="Mss4-like"/>
    <property type="match status" value="1"/>
</dbReference>
<reference evidence="1 2" key="1">
    <citation type="submission" date="2024-09" db="EMBL/GenBank/DDBJ databases">
        <title>Rethinking Asexuality: The Enigmatic Case of Functional Sexual Genes in Lepraria (Stereocaulaceae).</title>
        <authorList>
            <person name="Doellman M."/>
            <person name="Sun Y."/>
            <person name="Barcenas-Pena A."/>
            <person name="Lumbsch H.T."/>
            <person name="Grewe F."/>
        </authorList>
    </citation>
    <scope>NUCLEOTIDE SEQUENCE [LARGE SCALE GENOMIC DNA]</scope>
    <source>
        <strain evidence="1 2">Mercado 3170</strain>
    </source>
</reference>
<evidence type="ECO:0008006" key="3">
    <source>
        <dbReference type="Google" id="ProtNLM"/>
    </source>
</evidence>
<accession>A0ABR3ZVV7</accession>
<proteinExistence type="predicted"/>
<name>A0ABR3ZVV7_9LECA</name>
<sequence>MAQIEWPSKISYAEYESSPSGFRGFCDHCCSTLVWRSEKDPEEVGFTTGTLDEDVLIGKREACDGLHQGREGTETGKQLASIMGGHLWMGNAMGGGKGLGKRVTDEVEAGKR</sequence>
<comment type="caution">
    <text evidence="1">The sequence shown here is derived from an EMBL/GenBank/DDBJ whole genome shotgun (WGS) entry which is preliminary data.</text>
</comment>
<dbReference type="Gene3D" id="3.90.1590.10">
    <property type="entry name" value="glutathione-dependent formaldehyde- activating enzyme (gfa)"/>
    <property type="match status" value="1"/>
</dbReference>
<dbReference type="InterPro" id="IPR011057">
    <property type="entry name" value="Mss4-like_sf"/>
</dbReference>
<dbReference type="Proteomes" id="UP001590950">
    <property type="component" value="Unassembled WGS sequence"/>
</dbReference>
<evidence type="ECO:0000313" key="1">
    <source>
        <dbReference type="EMBL" id="KAL2037453.1"/>
    </source>
</evidence>